<dbReference type="AlphaFoldDB" id="F4QBE1"/>
<dbReference type="EMBL" id="GL883027">
    <property type="protein sequence ID" value="EGG14913.1"/>
    <property type="molecule type" value="Genomic_DNA"/>
</dbReference>
<keyword evidence="2" id="KW-1185">Reference proteome</keyword>
<proteinExistence type="predicted"/>
<dbReference type="Proteomes" id="UP000007797">
    <property type="component" value="Unassembled WGS sequence"/>
</dbReference>
<gene>
    <name evidence="1" type="ORF">DFA_10786</name>
</gene>
<dbReference type="GeneID" id="14866937"/>
<evidence type="ECO:0000313" key="1">
    <source>
        <dbReference type="EMBL" id="EGG14913.1"/>
    </source>
</evidence>
<organism evidence="1 2">
    <name type="scientific">Cavenderia fasciculata</name>
    <name type="common">Slime mold</name>
    <name type="synonym">Dictyostelium fasciculatum</name>
    <dbReference type="NCBI Taxonomy" id="261658"/>
    <lineage>
        <taxon>Eukaryota</taxon>
        <taxon>Amoebozoa</taxon>
        <taxon>Evosea</taxon>
        <taxon>Eumycetozoa</taxon>
        <taxon>Dictyostelia</taxon>
        <taxon>Acytosteliales</taxon>
        <taxon>Cavenderiaceae</taxon>
        <taxon>Cavenderia</taxon>
    </lineage>
</organism>
<accession>F4QBE1</accession>
<evidence type="ECO:0000313" key="2">
    <source>
        <dbReference type="Proteomes" id="UP000007797"/>
    </source>
</evidence>
<name>F4QBE1_CACFS</name>
<dbReference type="KEGG" id="dfa:DFA_10786"/>
<dbReference type="RefSeq" id="XP_004351429.1">
    <property type="nucleotide sequence ID" value="XM_004351377.1"/>
</dbReference>
<reference evidence="2" key="1">
    <citation type="journal article" date="2011" name="Genome Res.">
        <title>Phylogeny-wide analysis of social amoeba genomes highlights ancient origins for complex intercellular communication.</title>
        <authorList>
            <person name="Heidel A.J."/>
            <person name="Lawal H.M."/>
            <person name="Felder M."/>
            <person name="Schilde C."/>
            <person name="Helps N.R."/>
            <person name="Tunggal B."/>
            <person name="Rivero F."/>
            <person name="John U."/>
            <person name="Schleicher M."/>
            <person name="Eichinger L."/>
            <person name="Platzer M."/>
            <person name="Noegel A.A."/>
            <person name="Schaap P."/>
            <person name="Gloeckner G."/>
        </authorList>
    </citation>
    <scope>NUCLEOTIDE SEQUENCE [LARGE SCALE GENOMIC DNA]</scope>
    <source>
        <strain evidence="2">SH3</strain>
    </source>
</reference>
<protein>
    <submittedName>
        <fullName evidence="1">Uncharacterized protein</fullName>
    </submittedName>
</protein>
<sequence length="96" mass="10797">MALLFGSNSTRVKYADYSYIYWSNPRVEAYCKKLTNSNKNSFNGVDLTLKILPLSYHMDYPFSFPMQQSGTGANQSAQFNIAGGGVTIDKIYYSIL</sequence>